<dbReference type="InterPro" id="IPR013083">
    <property type="entry name" value="Znf_RING/FYVE/PHD"/>
</dbReference>
<dbReference type="GO" id="GO:0000209">
    <property type="term" value="P:protein polyubiquitination"/>
    <property type="evidence" value="ECO:0007669"/>
    <property type="project" value="InterPro"/>
</dbReference>
<dbReference type="SMART" id="SM00356">
    <property type="entry name" value="ZnF_C3H1"/>
    <property type="match status" value="4"/>
</dbReference>
<feature type="domain" description="C3H1-type" evidence="12">
    <location>
        <begin position="39"/>
        <end position="61"/>
    </location>
</feature>
<name>A0A2R5L7L2_9ACAR</name>
<evidence type="ECO:0000259" key="12">
    <source>
        <dbReference type="PROSITE" id="PS50103"/>
    </source>
</evidence>
<dbReference type="FunFam" id="3.30.40.10:FF:000117">
    <property type="entry name" value="Probable E3 ubiquitin-protein ligase makorin-1"/>
    <property type="match status" value="1"/>
</dbReference>
<feature type="domain" description="RING-type" evidence="11">
    <location>
        <begin position="248"/>
        <end position="302"/>
    </location>
</feature>
<dbReference type="Pfam" id="PF00642">
    <property type="entry name" value="zf-CCCH"/>
    <property type="match status" value="2"/>
</dbReference>
<feature type="zinc finger region" description="C3H1-type" evidence="9">
    <location>
        <begin position="175"/>
        <end position="202"/>
    </location>
</feature>
<comment type="catalytic activity">
    <reaction evidence="1">
        <text>S-ubiquitinyl-[E2 ubiquitin-conjugating enzyme]-L-cysteine + [acceptor protein]-L-lysine = [E2 ubiquitin-conjugating enzyme]-L-cysteine + N(6)-ubiquitinyl-[acceptor protein]-L-lysine.</text>
        <dbReference type="EC" id="2.3.2.27"/>
    </reaction>
</comment>
<dbReference type="SMART" id="SM00184">
    <property type="entry name" value="RING"/>
    <property type="match status" value="1"/>
</dbReference>
<feature type="zinc finger region" description="C3H1-type" evidence="9">
    <location>
        <begin position="331"/>
        <end position="360"/>
    </location>
</feature>
<protein>
    <recommendedName>
        <fullName evidence="2">RING-type E3 ubiquitin transferase</fullName>
        <ecNumber evidence="2">2.3.2.27</ecNumber>
    </recommendedName>
</protein>
<dbReference type="InterPro" id="IPR018957">
    <property type="entry name" value="Znf_C3HC4_RING-type"/>
</dbReference>
<evidence type="ECO:0000256" key="3">
    <source>
        <dbReference type="ARBA" id="ARBA00022679"/>
    </source>
</evidence>
<dbReference type="RefSeq" id="XP_064483451.1">
    <property type="nucleotide sequence ID" value="XM_064627381.1"/>
</dbReference>
<evidence type="ECO:0000256" key="2">
    <source>
        <dbReference type="ARBA" id="ARBA00012483"/>
    </source>
</evidence>
<feature type="region of interest" description="Disordered" evidence="10">
    <location>
        <begin position="61"/>
        <end position="110"/>
    </location>
</feature>
<evidence type="ECO:0000259" key="11">
    <source>
        <dbReference type="PROSITE" id="PS50089"/>
    </source>
</evidence>
<organism evidence="13">
    <name type="scientific">Ornithodoros turicata</name>
    <dbReference type="NCBI Taxonomy" id="34597"/>
    <lineage>
        <taxon>Eukaryota</taxon>
        <taxon>Metazoa</taxon>
        <taxon>Ecdysozoa</taxon>
        <taxon>Arthropoda</taxon>
        <taxon>Chelicerata</taxon>
        <taxon>Arachnida</taxon>
        <taxon>Acari</taxon>
        <taxon>Parasitiformes</taxon>
        <taxon>Ixodida</taxon>
        <taxon>Ixodoidea</taxon>
        <taxon>Argasidae</taxon>
        <taxon>Ornithodorinae</taxon>
        <taxon>Ornithodoros</taxon>
    </lineage>
</organism>
<sequence>MAEGGSESVLCRYFLSGACRDGAGCHFSHDRSLGVVDNVCRYYLKGECFYGNRCRYDHIRTGRNNLHNRGGRGNSRNQGGHRNHGNQQGCHRRENCATQPSTASGSRGNAGWMTLLRKSSPSVERGVGEDPVSENGSYSANWVNAPEFVPRIPAGSSAKSYASMVRPQQEVAEPTEFPPLCPYESASGCPFGDKCTYLHGEMCDLCQKPCLHPTSEAQRKKHREECLEKHERDMELSFAVQRSATKSCGICMDVVMEKEPPPERRFGILEKCSHVFCLSCIRKWRGTRQFETKTVRACPECRVPSDFVTPSSFWVDMGEEKDKLIADYKKALSAKPCRYFKEGRGECPFAGACFYRHAYPDGSKAILPPPRPRRRQNQEGELEIMERLVLWDFFDFHDDHDFLSPFSLEDVLEIITETEDDSDSDWSDIDIFLN</sequence>
<dbReference type="AlphaFoldDB" id="A0A2R5L7L2"/>
<dbReference type="PROSITE" id="PS50103">
    <property type="entry name" value="ZF_C3H1"/>
    <property type="match status" value="4"/>
</dbReference>
<evidence type="ECO:0000256" key="4">
    <source>
        <dbReference type="ARBA" id="ARBA00022723"/>
    </source>
</evidence>
<feature type="domain" description="C3H1-type" evidence="12">
    <location>
        <begin position="331"/>
        <end position="360"/>
    </location>
</feature>
<proteinExistence type="predicted"/>
<evidence type="ECO:0000256" key="10">
    <source>
        <dbReference type="SAM" id="MobiDB-lite"/>
    </source>
</evidence>
<dbReference type="InterPro" id="IPR036855">
    <property type="entry name" value="Znf_CCCH_sf"/>
</dbReference>
<dbReference type="GO" id="GO:0061630">
    <property type="term" value="F:ubiquitin protein ligase activity"/>
    <property type="evidence" value="ECO:0007669"/>
    <property type="project" value="UniProtKB-EC"/>
</dbReference>
<feature type="domain" description="C3H1-type" evidence="12">
    <location>
        <begin position="5"/>
        <end position="32"/>
    </location>
</feature>
<keyword evidence="5" id="KW-0677">Repeat</keyword>
<evidence type="ECO:0000256" key="7">
    <source>
        <dbReference type="ARBA" id="ARBA00022786"/>
    </source>
</evidence>
<feature type="compositionally biased region" description="Low complexity" evidence="10">
    <location>
        <begin position="62"/>
        <end position="78"/>
    </location>
</feature>
<dbReference type="PROSITE" id="PS50089">
    <property type="entry name" value="ZF_RING_2"/>
    <property type="match status" value="1"/>
</dbReference>
<dbReference type="PANTHER" id="PTHR11224:SF10">
    <property type="entry name" value="IP09428P-RELATED"/>
    <property type="match status" value="1"/>
</dbReference>
<feature type="zinc finger region" description="C3H1-type" evidence="9">
    <location>
        <begin position="5"/>
        <end position="32"/>
    </location>
</feature>
<dbReference type="Gene3D" id="4.10.1000.10">
    <property type="entry name" value="Zinc finger, CCCH-type"/>
    <property type="match status" value="1"/>
</dbReference>
<dbReference type="PROSITE" id="PS00518">
    <property type="entry name" value="ZF_RING_1"/>
    <property type="match status" value="1"/>
</dbReference>
<evidence type="ECO:0000256" key="5">
    <source>
        <dbReference type="ARBA" id="ARBA00022737"/>
    </source>
</evidence>
<dbReference type="SUPFAM" id="SSF57850">
    <property type="entry name" value="RING/U-box"/>
    <property type="match status" value="1"/>
</dbReference>
<accession>A0A2R5L7L2</accession>
<dbReference type="EC" id="2.3.2.27" evidence="2"/>
<reference evidence="13" key="1">
    <citation type="submission" date="2018-03" db="EMBL/GenBank/DDBJ databases">
        <title>The relapsing fever spirochete Borrelia turicatae persists in the highly oxidative environment of its soft-bodied tick vector.</title>
        <authorList>
            <person name="Bourret T.J."/>
            <person name="Boyle W.K."/>
            <person name="Valenzuela J.G."/>
            <person name="Oliveira F."/>
            <person name="Lopez J.E."/>
        </authorList>
    </citation>
    <scope>NUCLEOTIDE SEQUENCE</scope>
    <source>
        <strain evidence="13">Kansas strain/isolate</strain>
        <tissue evidence="13">Salivary glands</tissue>
    </source>
</reference>
<keyword evidence="7" id="KW-0833">Ubl conjugation pathway</keyword>
<dbReference type="InterPro" id="IPR045072">
    <property type="entry name" value="MKRN-like"/>
</dbReference>
<feature type="compositionally biased region" description="Polar residues" evidence="10">
    <location>
        <begin position="96"/>
        <end position="107"/>
    </location>
</feature>
<dbReference type="GeneID" id="135396416"/>
<evidence type="ECO:0000256" key="1">
    <source>
        <dbReference type="ARBA" id="ARBA00000900"/>
    </source>
</evidence>
<dbReference type="Pfam" id="PF00097">
    <property type="entry name" value="zf-C3HC4"/>
    <property type="match status" value="1"/>
</dbReference>
<evidence type="ECO:0000256" key="6">
    <source>
        <dbReference type="ARBA" id="ARBA00022771"/>
    </source>
</evidence>
<evidence type="ECO:0000313" key="13">
    <source>
        <dbReference type="EMBL" id="MBY05469.1"/>
    </source>
</evidence>
<keyword evidence="6 9" id="KW-0863">Zinc-finger</keyword>
<keyword evidence="8 9" id="KW-0862">Zinc</keyword>
<dbReference type="GO" id="GO:0008270">
    <property type="term" value="F:zinc ion binding"/>
    <property type="evidence" value="ECO:0007669"/>
    <property type="project" value="UniProtKB-KW"/>
</dbReference>
<keyword evidence="4 9" id="KW-0479">Metal-binding</keyword>
<evidence type="ECO:0000256" key="8">
    <source>
        <dbReference type="ARBA" id="ARBA00022833"/>
    </source>
</evidence>
<dbReference type="PANTHER" id="PTHR11224">
    <property type="entry name" value="MAKORIN-RELATED"/>
    <property type="match status" value="1"/>
</dbReference>
<feature type="zinc finger region" description="C3H1-type" evidence="9">
    <location>
        <begin position="39"/>
        <end position="61"/>
    </location>
</feature>
<feature type="domain" description="C3H1-type" evidence="12">
    <location>
        <begin position="175"/>
        <end position="202"/>
    </location>
</feature>
<dbReference type="KEGG" id="oti:135396416"/>
<dbReference type="Pfam" id="PF14608">
    <property type="entry name" value="zf-CCCH_2"/>
    <property type="match status" value="2"/>
</dbReference>
<keyword evidence="3" id="KW-0808">Transferase</keyword>
<dbReference type="SUPFAM" id="SSF90229">
    <property type="entry name" value="CCCH zinc finger"/>
    <property type="match status" value="2"/>
</dbReference>
<dbReference type="InterPro" id="IPR017907">
    <property type="entry name" value="Znf_RING_CS"/>
</dbReference>
<dbReference type="EMBL" id="GGLE01001343">
    <property type="protein sequence ID" value="MBY05469.1"/>
    <property type="molecule type" value="Transcribed_RNA"/>
</dbReference>
<dbReference type="InterPro" id="IPR001841">
    <property type="entry name" value="Znf_RING"/>
</dbReference>
<evidence type="ECO:0000256" key="9">
    <source>
        <dbReference type="PROSITE-ProRule" id="PRU00723"/>
    </source>
</evidence>
<dbReference type="InterPro" id="IPR000571">
    <property type="entry name" value="Znf_CCCH"/>
</dbReference>
<dbReference type="Gene3D" id="3.30.40.10">
    <property type="entry name" value="Zinc/RING finger domain, C3HC4 (zinc finger)"/>
    <property type="match status" value="1"/>
</dbReference>